<keyword evidence="2" id="KW-1185">Reference proteome</keyword>
<dbReference type="Proteomes" id="UP000275078">
    <property type="component" value="Unassembled WGS sequence"/>
</dbReference>
<evidence type="ECO:0000313" key="2">
    <source>
        <dbReference type="Proteomes" id="UP000275078"/>
    </source>
</evidence>
<gene>
    <name evidence="1" type="ORF">BJ508DRAFT_419828</name>
</gene>
<protein>
    <submittedName>
        <fullName evidence="1">Uncharacterized protein</fullName>
    </submittedName>
</protein>
<proteinExistence type="predicted"/>
<organism evidence="1 2">
    <name type="scientific">Ascobolus immersus RN42</name>
    <dbReference type="NCBI Taxonomy" id="1160509"/>
    <lineage>
        <taxon>Eukaryota</taxon>
        <taxon>Fungi</taxon>
        <taxon>Dikarya</taxon>
        <taxon>Ascomycota</taxon>
        <taxon>Pezizomycotina</taxon>
        <taxon>Pezizomycetes</taxon>
        <taxon>Pezizales</taxon>
        <taxon>Ascobolaceae</taxon>
        <taxon>Ascobolus</taxon>
    </lineage>
</organism>
<reference evidence="1 2" key="1">
    <citation type="journal article" date="2018" name="Nat. Ecol. Evol.">
        <title>Pezizomycetes genomes reveal the molecular basis of ectomycorrhizal truffle lifestyle.</title>
        <authorList>
            <person name="Murat C."/>
            <person name="Payen T."/>
            <person name="Noel B."/>
            <person name="Kuo A."/>
            <person name="Morin E."/>
            <person name="Chen J."/>
            <person name="Kohler A."/>
            <person name="Krizsan K."/>
            <person name="Balestrini R."/>
            <person name="Da Silva C."/>
            <person name="Montanini B."/>
            <person name="Hainaut M."/>
            <person name="Levati E."/>
            <person name="Barry K.W."/>
            <person name="Belfiori B."/>
            <person name="Cichocki N."/>
            <person name="Clum A."/>
            <person name="Dockter R.B."/>
            <person name="Fauchery L."/>
            <person name="Guy J."/>
            <person name="Iotti M."/>
            <person name="Le Tacon F."/>
            <person name="Lindquist E.A."/>
            <person name="Lipzen A."/>
            <person name="Malagnac F."/>
            <person name="Mello A."/>
            <person name="Molinier V."/>
            <person name="Miyauchi S."/>
            <person name="Poulain J."/>
            <person name="Riccioni C."/>
            <person name="Rubini A."/>
            <person name="Sitrit Y."/>
            <person name="Splivallo R."/>
            <person name="Traeger S."/>
            <person name="Wang M."/>
            <person name="Zifcakova L."/>
            <person name="Wipf D."/>
            <person name="Zambonelli A."/>
            <person name="Paolocci F."/>
            <person name="Nowrousian M."/>
            <person name="Ottonello S."/>
            <person name="Baldrian P."/>
            <person name="Spatafora J.W."/>
            <person name="Henrissat B."/>
            <person name="Nagy L.G."/>
            <person name="Aury J.M."/>
            <person name="Wincker P."/>
            <person name="Grigoriev I.V."/>
            <person name="Bonfante P."/>
            <person name="Martin F.M."/>
        </authorList>
    </citation>
    <scope>NUCLEOTIDE SEQUENCE [LARGE SCALE GENOMIC DNA]</scope>
    <source>
        <strain evidence="1 2">RN42</strain>
    </source>
</reference>
<evidence type="ECO:0000313" key="1">
    <source>
        <dbReference type="EMBL" id="RPA71669.1"/>
    </source>
</evidence>
<accession>A0A3N4HAZ9</accession>
<sequence length="119" mass="14004">MQVQDEVVDVMLPLKIKRKDLTEYYHARARYWRSSNSVPFGWDGMMRLRRIVNMAWSEMEIERKKKKVWWMTGQLRITDERGVLVETEDLQKAMDSGYEGVSLPCQWGGDVTLFGMGLI</sequence>
<dbReference type="AlphaFoldDB" id="A0A3N4HAZ9"/>
<name>A0A3N4HAZ9_ASCIM</name>
<dbReference type="EMBL" id="ML119908">
    <property type="protein sequence ID" value="RPA71669.1"/>
    <property type="molecule type" value="Genomic_DNA"/>
</dbReference>